<dbReference type="SMART" id="SM01311">
    <property type="entry name" value="RPOL_N"/>
    <property type="match status" value="1"/>
</dbReference>
<evidence type="ECO:0000256" key="4">
    <source>
        <dbReference type="ARBA" id="ARBA00022679"/>
    </source>
</evidence>
<evidence type="ECO:0000256" key="3">
    <source>
        <dbReference type="ARBA" id="ARBA00022478"/>
    </source>
</evidence>
<dbReference type="GO" id="GO:0019083">
    <property type="term" value="P:viral transcription"/>
    <property type="evidence" value="ECO:0007669"/>
    <property type="project" value="UniProtKB-KW"/>
</dbReference>
<protein>
    <recommendedName>
        <fullName evidence="2">DNA-directed RNA polymerase</fullName>
        <ecNumber evidence="2">2.7.7.6</ecNumber>
    </recommendedName>
</protein>
<dbReference type="InterPro" id="IPR046950">
    <property type="entry name" value="DNA-dir_Rpol_C_phage-type"/>
</dbReference>
<evidence type="ECO:0000256" key="5">
    <source>
        <dbReference type="ARBA" id="ARBA00022695"/>
    </source>
</evidence>
<keyword evidence="4" id="KW-0808">Transferase</keyword>
<keyword evidence="3" id="KW-0240">DNA-directed RNA polymerase</keyword>
<comment type="catalytic activity">
    <reaction evidence="8">
        <text>RNA(n) + a ribonucleoside 5'-triphosphate = RNA(n+1) + diphosphate</text>
        <dbReference type="Rhea" id="RHEA:21248"/>
        <dbReference type="Rhea" id="RHEA-COMP:14527"/>
        <dbReference type="Rhea" id="RHEA-COMP:17342"/>
        <dbReference type="ChEBI" id="CHEBI:33019"/>
        <dbReference type="ChEBI" id="CHEBI:61557"/>
        <dbReference type="ChEBI" id="CHEBI:140395"/>
        <dbReference type="EC" id="2.7.7.6"/>
    </reaction>
</comment>
<dbReference type="InterPro" id="IPR037159">
    <property type="entry name" value="RNA_POL_N_sf"/>
</dbReference>
<dbReference type="Gene3D" id="1.10.287.280">
    <property type="match status" value="1"/>
</dbReference>
<keyword evidence="11" id="KW-1185">Reference proteome</keyword>
<dbReference type="PROSITE" id="PS00489">
    <property type="entry name" value="RNA_POL_PHAGE_2"/>
    <property type="match status" value="1"/>
</dbReference>
<evidence type="ECO:0000313" key="11">
    <source>
        <dbReference type="Proteomes" id="UP001055992"/>
    </source>
</evidence>
<dbReference type="InterPro" id="IPR029262">
    <property type="entry name" value="RPOL_N"/>
</dbReference>
<organism evidence="10 11">
    <name type="scientific">Klebsiella phage 6937</name>
    <dbReference type="NCBI Taxonomy" id="2912294"/>
    <lineage>
        <taxon>Viruses</taxon>
        <taxon>Duplodnaviria</taxon>
        <taxon>Heunggongvirae</taxon>
        <taxon>Uroviricota</taxon>
        <taxon>Caudoviricetes</taxon>
        <taxon>Autographivirales</taxon>
        <taxon>Autonotataviridae</taxon>
        <taxon>Melnykvirinae</taxon>
        <taxon>Cullenvirus</taxon>
        <taxon>Cullenvirus 6937</taxon>
    </lineage>
</organism>
<sequence>MATLADQLAFEIKHRDLGRERMASIINAAEEQGRLTDTPLGTGVLRRYLQRLSETISLDITEELGVPGRSKQYAVLLKNMDPDVLALVTLDTVIEHLEMSDEEEDSVPLGSLATAIGRAIHSEIILTEFKDISPDLFEVLTNSLKSRMSKNLRHKMTVYKMQAADQGLELPEWTTGQRAQVGSYLIGLLINMGVLEQFTRWVKRKSVYCVALGADVVELMEAIRERVIERSGFAAPCLIPPQPWTGEEGVGGFHGALKLRAPRFFKGTSEQLEIMQTEGCDLTTTLAALNFQQRVAWKVNPFIHKLALLMLQYRYELKKSITSVAYYPKPDRPEWLDRCDDMSKISPQQKEEFDKWKLVTRDWHTENKKRARIEVRMRLALAAARDFGELERFYFVCQADDRGREYFCSGPLNPQGSDLQKALLHSAVGGPVDTPEAVYWFKLNIATKYGIDKLAPADCIKWVDDNHDNIISAAADPLNREAFDWWSQADKPLQFISVCDEYRRWVEDPVGFEARIAVSMDGTCNGLQNYSALLRDPVGGRATNLISAESGIPNDIYGDVAIAAFKRLEADVGGIYRPGWLLHGFNRKLTKPSVMTQVYGSTFGTCRKSIVSYCVERALFEDEQYEHADYAARLVWEGIGDVVVAARECMEWLRKCAGLIMAEGAEFISWPAPSGFRVVQVYRKPKLVRVKAYIGKSVSYAIQVAEDDSDDQDKIRHRNAFPPNFIHSVDASHLAMVAVGMGSLHEQMRLEGRLSKIWANESVFLHFIHDDFGALPHMAADLARIIREKFVEMHENYDIESIRKDYWFLPKPPKKGSLDIRCVLDSINFFR</sequence>
<dbReference type="Gene3D" id="1.10.1320.10">
    <property type="entry name" value="DNA-directed RNA polymerase, N-terminal domain"/>
    <property type="match status" value="1"/>
</dbReference>
<reference evidence="10" key="1">
    <citation type="submission" date="2021-11" db="EMBL/GenBank/DDBJ databases">
        <title>The TAILOR 12: Case summaries of 12 patient that have undergone phage therapy for multidrug-resistant infections.</title>
        <authorList>
            <person name="Green S."/>
            <person name="Terwilliger A."/>
            <person name="Clark J."/>
            <person name="Salazar K."/>
            <person name="Maresso A."/>
        </authorList>
    </citation>
    <scope>NUCLEOTIDE SEQUENCE</scope>
</reference>
<evidence type="ECO:0000256" key="1">
    <source>
        <dbReference type="ARBA" id="ARBA00009493"/>
    </source>
</evidence>
<dbReference type="InterPro" id="IPR002092">
    <property type="entry name" value="DNA-dir_Rpol_phage-type"/>
</dbReference>
<dbReference type="Pfam" id="PF14700">
    <property type="entry name" value="RPOL_N"/>
    <property type="match status" value="1"/>
</dbReference>
<dbReference type="PANTHER" id="PTHR10102:SF0">
    <property type="entry name" value="DNA-DIRECTED RNA POLYMERASE, MITOCHONDRIAL"/>
    <property type="match status" value="1"/>
</dbReference>
<dbReference type="GO" id="GO:0006351">
    <property type="term" value="P:DNA-templated transcription"/>
    <property type="evidence" value="ECO:0007669"/>
    <property type="project" value="InterPro"/>
</dbReference>
<dbReference type="GO" id="GO:0003899">
    <property type="term" value="F:DNA-directed RNA polymerase activity"/>
    <property type="evidence" value="ECO:0007669"/>
    <property type="project" value="UniProtKB-EC"/>
</dbReference>
<dbReference type="EC" id="2.7.7.6" evidence="2"/>
<accession>A0A9E7M761</accession>
<evidence type="ECO:0000313" key="10">
    <source>
        <dbReference type="EMBL" id="URY99166.1"/>
    </source>
</evidence>
<comment type="similarity">
    <text evidence="1">Belongs to the phage and mitochondrial RNA polymerase family.</text>
</comment>
<dbReference type="GO" id="GO:0003677">
    <property type="term" value="F:DNA binding"/>
    <property type="evidence" value="ECO:0007669"/>
    <property type="project" value="InterPro"/>
</dbReference>
<feature type="domain" description="DNA-directed RNA polymerase N-terminal" evidence="9">
    <location>
        <begin position="5"/>
        <end position="294"/>
    </location>
</feature>
<proteinExistence type="inferred from homology"/>
<dbReference type="SUPFAM" id="SSF56672">
    <property type="entry name" value="DNA/RNA polymerases"/>
    <property type="match status" value="1"/>
</dbReference>
<keyword evidence="7" id="KW-1195">Viral transcription</keyword>
<dbReference type="EMBL" id="OL362270">
    <property type="protein sequence ID" value="URY99166.1"/>
    <property type="molecule type" value="Genomic_DNA"/>
</dbReference>
<dbReference type="InterPro" id="IPR043502">
    <property type="entry name" value="DNA/RNA_pol_sf"/>
</dbReference>
<keyword evidence="6" id="KW-0804">Transcription</keyword>
<dbReference type="PANTHER" id="PTHR10102">
    <property type="entry name" value="DNA-DIRECTED RNA POLYMERASE, MITOCHONDRIAL"/>
    <property type="match status" value="1"/>
</dbReference>
<dbReference type="Pfam" id="PF00940">
    <property type="entry name" value="RNA_pol"/>
    <property type="match status" value="1"/>
</dbReference>
<evidence type="ECO:0000256" key="8">
    <source>
        <dbReference type="ARBA" id="ARBA00048552"/>
    </source>
</evidence>
<evidence type="ECO:0000259" key="9">
    <source>
        <dbReference type="SMART" id="SM01311"/>
    </source>
</evidence>
<gene>
    <name evidence="10" type="ORF">6937_0035</name>
</gene>
<dbReference type="Gene3D" id="1.10.150.20">
    <property type="entry name" value="5' to 3' exonuclease, C-terminal subdomain"/>
    <property type="match status" value="1"/>
</dbReference>
<name>A0A9E7M761_9CAUD</name>
<dbReference type="Proteomes" id="UP001055992">
    <property type="component" value="Segment"/>
</dbReference>
<keyword evidence="5" id="KW-0548">Nucleotidyltransferase</keyword>
<evidence type="ECO:0000256" key="7">
    <source>
        <dbReference type="ARBA" id="ARBA00023314"/>
    </source>
</evidence>
<evidence type="ECO:0000256" key="6">
    <source>
        <dbReference type="ARBA" id="ARBA00023163"/>
    </source>
</evidence>
<evidence type="ECO:0000256" key="2">
    <source>
        <dbReference type="ARBA" id="ARBA00012418"/>
    </source>
</evidence>
<dbReference type="GO" id="GO:0000428">
    <property type="term" value="C:DNA-directed RNA polymerase complex"/>
    <property type="evidence" value="ECO:0007669"/>
    <property type="project" value="UniProtKB-KW"/>
</dbReference>